<accession>A0A0F0M141</accession>
<organism evidence="3 4">
    <name type="scientific">Microbacterium ginsengisoli</name>
    <dbReference type="NCBI Taxonomy" id="400772"/>
    <lineage>
        <taxon>Bacteria</taxon>
        <taxon>Bacillati</taxon>
        <taxon>Actinomycetota</taxon>
        <taxon>Actinomycetes</taxon>
        <taxon>Micrococcales</taxon>
        <taxon>Microbacteriaceae</taxon>
        <taxon>Microbacterium</taxon>
    </lineage>
</organism>
<dbReference type="Gene3D" id="3.40.50.720">
    <property type="entry name" value="NAD(P)-binding Rossmann-like Domain"/>
    <property type="match status" value="1"/>
</dbReference>
<evidence type="ECO:0000256" key="1">
    <source>
        <dbReference type="ARBA" id="ARBA00006484"/>
    </source>
</evidence>
<reference evidence="3 4" key="1">
    <citation type="submission" date="2015-02" db="EMBL/GenBank/DDBJ databases">
        <title>Draft genome sequences of ten Microbacterium spp. with emphasis on heavy metal contaminated environments.</title>
        <authorList>
            <person name="Corretto E."/>
        </authorList>
    </citation>
    <scope>NUCLEOTIDE SEQUENCE [LARGE SCALE GENOMIC DNA]</scope>
    <source>
        <strain evidence="3 4">DSM 18659</strain>
    </source>
</reference>
<dbReference type="PRINTS" id="PR00081">
    <property type="entry name" value="GDHRDH"/>
</dbReference>
<name>A0A0F0M141_9MICO</name>
<dbReference type="SUPFAM" id="SSF51735">
    <property type="entry name" value="NAD(P)-binding Rossmann-fold domains"/>
    <property type="match status" value="1"/>
</dbReference>
<keyword evidence="2 3" id="KW-0560">Oxidoreductase</keyword>
<comment type="caution">
    <text evidence="3">The sequence shown here is derived from an EMBL/GenBank/DDBJ whole genome shotgun (WGS) entry which is preliminary data.</text>
</comment>
<dbReference type="Pfam" id="PF13561">
    <property type="entry name" value="adh_short_C2"/>
    <property type="match status" value="1"/>
</dbReference>
<evidence type="ECO:0000313" key="3">
    <source>
        <dbReference type="EMBL" id="KJL37356.1"/>
    </source>
</evidence>
<dbReference type="PRINTS" id="PR00080">
    <property type="entry name" value="SDRFAMILY"/>
</dbReference>
<evidence type="ECO:0000313" key="4">
    <source>
        <dbReference type="Proteomes" id="UP000033451"/>
    </source>
</evidence>
<dbReference type="FunFam" id="3.40.50.720:FF:000084">
    <property type="entry name" value="Short-chain dehydrogenase reductase"/>
    <property type="match status" value="1"/>
</dbReference>
<gene>
    <name evidence="3" type="primary">cpnA_1</name>
    <name evidence="3" type="ORF">RR49_00940</name>
</gene>
<dbReference type="InterPro" id="IPR002347">
    <property type="entry name" value="SDR_fam"/>
</dbReference>
<evidence type="ECO:0000256" key="2">
    <source>
        <dbReference type="ARBA" id="ARBA00023002"/>
    </source>
</evidence>
<dbReference type="GO" id="GO:0055041">
    <property type="term" value="F:cyclopentanol dehydrogenase activity"/>
    <property type="evidence" value="ECO:0007669"/>
    <property type="project" value="UniProtKB-EC"/>
</dbReference>
<protein>
    <submittedName>
        <fullName evidence="3">Cyclopentanol dehydrogenase</fullName>
        <ecNumber evidence="3">1.1.1.163</ecNumber>
    </submittedName>
</protein>
<dbReference type="EC" id="1.1.1.163" evidence="3"/>
<dbReference type="PANTHER" id="PTHR24321">
    <property type="entry name" value="DEHYDROGENASES, SHORT CHAIN"/>
    <property type="match status" value="1"/>
</dbReference>
<dbReference type="EMBL" id="JYIY01000066">
    <property type="protein sequence ID" value="KJL37356.1"/>
    <property type="molecule type" value="Genomic_DNA"/>
</dbReference>
<dbReference type="NCBIfam" id="NF005559">
    <property type="entry name" value="PRK07231.1"/>
    <property type="match status" value="1"/>
</dbReference>
<dbReference type="PATRIC" id="fig|400772.4.peg.965"/>
<dbReference type="PANTHER" id="PTHR24321:SF8">
    <property type="entry name" value="ESTRADIOL 17-BETA-DEHYDROGENASE 8-RELATED"/>
    <property type="match status" value="1"/>
</dbReference>
<proteinExistence type="inferred from homology"/>
<dbReference type="AlphaFoldDB" id="A0A0F0M141"/>
<dbReference type="RefSeq" id="WP_045246912.1">
    <property type="nucleotide sequence ID" value="NZ_JYIY01000066.1"/>
</dbReference>
<comment type="similarity">
    <text evidence="1">Belongs to the short-chain dehydrogenases/reductases (SDR) family.</text>
</comment>
<dbReference type="Proteomes" id="UP000033451">
    <property type="component" value="Unassembled WGS sequence"/>
</dbReference>
<dbReference type="InterPro" id="IPR036291">
    <property type="entry name" value="NAD(P)-bd_dom_sf"/>
</dbReference>
<keyword evidence="4" id="KW-1185">Reference proteome</keyword>
<dbReference type="STRING" id="400772.RR49_00940"/>
<sequence>MGSRLAGKVAIVTGAANGMGRAHVRRLAQEGASVLATDVDSAGLEQTVAEANRDGGTVVGLEQDVAIAARWDEIVVEAEQRFGRLDILVNNAGVLILKPVEATTEEEWDLIFRINAKGVFLGTKAAVPALVRAGGGSIVNISSIYGIVGAPSAAAYEASKGAVRLLTKASAVDLAKYGIRVNSVHPGVIATPMTTGLLATPESTKAVLSTTILDRPGQPEEVSNVVLFLASDEASFVTGAEYVVDGGYTAQ</sequence>
<dbReference type="OrthoDB" id="4481821at2"/>